<dbReference type="KEGG" id="ctes:O987_20280"/>
<evidence type="ECO:0000313" key="1">
    <source>
        <dbReference type="EMBL" id="AIJ48150.1"/>
    </source>
</evidence>
<dbReference type="HOGENOM" id="CLU_2664792_0_0_4"/>
<dbReference type="EMBL" id="CP006704">
    <property type="protein sequence ID" value="AIJ48150.1"/>
    <property type="molecule type" value="Genomic_DNA"/>
</dbReference>
<dbReference type="AlphaFoldDB" id="A0A076PWF7"/>
<proteinExistence type="predicted"/>
<name>A0A076PWF7_COMTE</name>
<reference evidence="1 2" key="1">
    <citation type="journal article" date="2014" name="Genome Announc.">
        <title>Complete Genome Sequence of Polychlorinated Biphenyl Degrader Comamonas testosteroni TK102 (NBRC 109938).</title>
        <authorList>
            <person name="Fukuda K."/>
            <person name="Hosoyama A."/>
            <person name="Tsuchikane K."/>
            <person name="Ohji S."/>
            <person name="Yamazoe A."/>
            <person name="Fujita N."/>
            <person name="Shintani M."/>
            <person name="Kimbara K."/>
        </authorList>
    </citation>
    <scope>NUCLEOTIDE SEQUENCE [LARGE SCALE GENOMIC DNA]</scope>
    <source>
        <strain evidence="1">TK102</strain>
    </source>
</reference>
<dbReference type="Proteomes" id="UP000028782">
    <property type="component" value="Chromosome"/>
</dbReference>
<gene>
    <name evidence="1" type="ORF">O987_20280</name>
</gene>
<accession>A0A076PWF7</accession>
<protein>
    <submittedName>
        <fullName evidence="1">Uncharacterized protein</fullName>
    </submittedName>
</protein>
<organism evidence="1 2">
    <name type="scientific">Comamonas testosteroni TK102</name>
    <dbReference type="NCBI Taxonomy" id="1392005"/>
    <lineage>
        <taxon>Bacteria</taxon>
        <taxon>Pseudomonadati</taxon>
        <taxon>Pseudomonadota</taxon>
        <taxon>Betaproteobacteria</taxon>
        <taxon>Burkholderiales</taxon>
        <taxon>Comamonadaceae</taxon>
        <taxon>Comamonas</taxon>
    </lineage>
</organism>
<evidence type="ECO:0000313" key="2">
    <source>
        <dbReference type="Proteomes" id="UP000028782"/>
    </source>
</evidence>
<sequence>MQTPSPHAPIAWKLSLQMAQYFAGQALVRHMSAVCQSQKHPARLCLLQPHTAARQWQKMEDASELGASGEHAGCE</sequence>